<evidence type="ECO:0000256" key="1">
    <source>
        <dbReference type="ARBA" id="ARBA00004230"/>
    </source>
</evidence>
<evidence type="ECO:0000256" key="7">
    <source>
        <dbReference type="ARBA" id="ARBA00022846"/>
    </source>
</evidence>
<keyword evidence="6" id="KW-0493">Microtubule</keyword>
<evidence type="ECO:0000256" key="4">
    <source>
        <dbReference type="ARBA" id="ARBA00021301"/>
    </source>
</evidence>
<dbReference type="AlphaFoldDB" id="A0A3P9L6C2"/>
<evidence type="ECO:0000256" key="8">
    <source>
        <dbReference type="ARBA" id="ARBA00023054"/>
    </source>
</evidence>
<dbReference type="GO" id="GO:0031514">
    <property type="term" value="C:motile cilium"/>
    <property type="evidence" value="ECO:0007669"/>
    <property type="project" value="UniProtKB-SubCell"/>
</dbReference>
<dbReference type="GO" id="GO:0031267">
    <property type="term" value="F:small GTPase binding"/>
    <property type="evidence" value="ECO:0007669"/>
    <property type="project" value="InterPro"/>
</dbReference>
<comment type="similarity">
    <text evidence="3">Belongs to the DRC4 family.</text>
</comment>
<evidence type="ECO:0000256" key="13">
    <source>
        <dbReference type="SAM" id="Coils"/>
    </source>
</evidence>
<feature type="coiled-coil region" evidence="13">
    <location>
        <begin position="40"/>
        <end position="124"/>
    </location>
</feature>
<evidence type="ECO:0000259" key="15">
    <source>
        <dbReference type="Pfam" id="PF13851"/>
    </source>
</evidence>
<dbReference type="GO" id="GO:0008017">
    <property type="term" value="F:microtubule binding"/>
    <property type="evidence" value="ECO:0007669"/>
    <property type="project" value="InterPro"/>
</dbReference>
<keyword evidence="11" id="KW-0966">Cell projection</keyword>
<feature type="compositionally biased region" description="Basic residues" evidence="14">
    <location>
        <begin position="1"/>
        <end position="15"/>
    </location>
</feature>
<reference key="1">
    <citation type="journal article" date="2007" name="Nature">
        <title>The medaka draft genome and insights into vertebrate genome evolution.</title>
        <authorList>
            <person name="Kasahara M."/>
            <person name="Naruse K."/>
            <person name="Sasaki S."/>
            <person name="Nakatani Y."/>
            <person name="Qu W."/>
            <person name="Ahsan B."/>
            <person name="Yamada T."/>
            <person name="Nagayasu Y."/>
            <person name="Doi K."/>
            <person name="Kasai Y."/>
            <person name="Jindo T."/>
            <person name="Kobayashi D."/>
            <person name="Shimada A."/>
            <person name="Toyoda A."/>
            <person name="Kuroki Y."/>
            <person name="Fujiyama A."/>
            <person name="Sasaki T."/>
            <person name="Shimizu A."/>
            <person name="Asakawa S."/>
            <person name="Shimizu N."/>
            <person name="Hashimoto S."/>
            <person name="Yang J."/>
            <person name="Lee Y."/>
            <person name="Matsushima K."/>
            <person name="Sugano S."/>
            <person name="Sakaizumi M."/>
            <person name="Narita T."/>
            <person name="Ohishi K."/>
            <person name="Haga S."/>
            <person name="Ohta F."/>
            <person name="Nomoto H."/>
            <person name="Nogata K."/>
            <person name="Morishita T."/>
            <person name="Endo T."/>
            <person name="Shin-I T."/>
            <person name="Takeda H."/>
            <person name="Morishita S."/>
            <person name="Kohara Y."/>
        </authorList>
    </citation>
    <scope>NUCLEOTIDE SEQUENCE [LARGE SCALE GENOMIC DNA]</scope>
    <source>
        <strain>Hd-rR</strain>
    </source>
</reference>
<proteinExistence type="inferred from homology"/>
<evidence type="ECO:0000313" key="17">
    <source>
        <dbReference type="Proteomes" id="UP000265180"/>
    </source>
</evidence>
<evidence type="ECO:0000256" key="12">
    <source>
        <dbReference type="ARBA" id="ARBA00031568"/>
    </source>
</evidence>
<keyword evidence="9" id="KW-0969">Cilium</keyword>
<dbReference type="InterPro" id="IPR025593">
    <property type="entry name" value="GAS8_dom"/>
</dbReference>
<dbReference type="GO" id="GO:0048870">
    <property type="term" value="P:cell motility"/>
    <property type="evidence" value="ECO:0007669"/>
    <property type="project" value="InterPro"/>
</dbReference>
<protein>
    <recommendedName>
        <fullName evidence="4">Dynein regulatory complex subunit 4</fullName>
    </recommendedName>
    <alternativeName>
        <fullName evidence="12">Growth arrest-specific protein 8</fullName>
    </alternativeName>
</protein>
<feature type="compositionally biased region" description="Basic and acidic residues" evidence="14">
    <location>
        <begin position="327"/>
        <end position="345"/>
    </location>
</feature>
<keyword evidence="8 13" id="KW-0175">Coiled coil</keyword>
<keyword evidence="10" id="KW-0206">Cytoskeleton</keyword>
<evidence type="ECO:0000256" key="2">
    <source>
        <dbReference type="ARBA" id="ARBA00004245"/>
    </source>
</evidence>
<name>A0A3P9L6C2_ORYLA</name>
<reference evidence="16 17" key="2">
    <citation type="submission" date="2017-04" db="EMBL/GenBank/DDBJ databases">
        <title>CpG methylation of centromeres and impact of large insertions on vertebrate speciation.</title>
        <authorList>
            <person name="Ichikawa K."/>
            <person name="Yoshimura J."/>
            <person name="Morishita S."/>
        </authorList>
    </citation>
    <scope>NUCLEOTIDE SEQUENCE</scope>
    <source>
        <strain evidence="16 17">HNI</strain>
    </source>
</reference>
<organism evidence="16 17">
    <name type="scientific">Oryzias latipes</name>
    <name type="common">Japanese rice fish</name>
    <name type="synonym">Japanese killifish</name>
    <dbReference type="NCBI Taxonomy" id="8090"/>
    <lineage>
        <taxon>Eukaryota</taxon>
        <taxon>Metazoa</taxon>
        <taxon>Chordata</taxon>
        <taxon>Craniata</taxon>
        <taxon>Vertebrata</taxon>
        <taxon>Euteleostomi</taxon>
        <taxon>Actinopterygii</taxon>
        <taxon>Neopterygii</taxon>
        <taxon>Teleostei</taxon>
        <taxon>Neoteleostei</taxon>
        <taxon>Acanthomorphata</taxon>
        <taxon>Ovalentaria</taxon>
        <taxon>Atherinomorphae</taxon>
        <taxon>Beloniformes</taxon>
        <taxon>Adrianichthyidae</taxon>
        <taxon>Oryziinae</taxon>
        <taxon>Oryzias</taxon>
    </lineage>
</organism>
<accession>A0A3P9L6C2</accession>
<comment type="subcellular location">
    <subcellularLocation>
        <location evidence="1">Cell projection</location>
        <location evidence="1">Cilium</location>
        <location evidence="1">Flagellum</location>
    </subcellularLocation>
    <subcellularLocation>
        <location evidence="2">Cytoplasm</location>
        <location evidence="2">Cytoskeleton</location>
    </subcellularLocation>
</comment>
<evidence type="ECO:0000256" key="9">
    <source>
        <dbReference type="ARBA" id="ARBA00023069"/>
    </source>
</evidence>
<dbReference type="Pfam" id="PF13851">
    <property type="entry name" value="GAS"/>
    <property type="match status" value="1"/>
</dbReference>
<evidence type="ECO:0000256" key="6">
    <source>
        <dbReference type="ARBA" id="ARBA00022701"/>
    </source>
</evidence>
<dbReference type="Proteomes" id="UP000265180">
    <property type="component" value="Chromosome 22"/>
</dbReference>
<feature type="domain" description="Growth arrest-specific protein 8" evidence="15">
    <location>
        <begin position="306"/>
        <end position="443"/>
    </location>
</feature>
<evidence type="ECO:0000256" key="10">
    <source>
        <dbReference type="ARBA" id="ARBA00023212"/>
    </source>
</evidence>
<evidence type="ECO:0000256" key="11">
    <source>
        <dbReference type="ARBA" id="ARBA00023273"/>
    </source>
</evidence>
<keyword evidence="5" id="KW-0963">Cytoplasm</keyword>
<dbReference type="InterPro" id="IPR039308">
    <property type="entry name" value="GAS8"/>
</dbReference>
<evidence type="ECO:0000313" key="16">
    <source>
        <dbReference type="Ensembl" id="ENSORLP00020016235.1"/>
    </source>
</evidence>
<feature type="compositionally biased region" description="Polar residues" evidence="14">
    <location>
        <begin position="16"/>
        <end position="25"/>
    </location>
</feature>
<reference evidence="16" key="4">
    <citation type="submission" date="2025-09" db="UniProtKB">
        <authorList>
            <consortium name="Ensembl"/>
        </authorList>
    </citation>
    <scope>IDENTIFICATION</scope>
    <source>
        <strain evidence="16">HNI</strain>
    </source>
</reference>
<reference evidence="16" key="3">
    <citation type="submission" date="2025-08" db="UniProtKB">
        <authorList>
            <consortium name="Ensembl"/>
        </authorList>
    </citation>
    <scope>IDENTIFICATION</scope>
    <source>
        <strain evidence="16">HNI</strain>
    </source>
</reference>
<evidence type="ECO:0000256" key="5">
    <source>
        <dbReference type="ARBA" id="ARBA00022490"/>
    </source>
</evidence>
<evidence type="ECO:0000256" key="3">
    <source>
        <dbReference type="ARBA" id="ARBA00009859"/>
    </source>
</evidence>
<dbReference type="GO" id="GO:0005874">
    <property type="term" value="C:microtubule"/>
    <property type="evidence" value="ECO:0007669"/>
    <property type="project" value="UniProtKB-KW"/>
</dbReference>
<feature type="region of interest" description="Disordered" evidence="14">
    <location>
        <begin position="313"/>
        <end position="345"/>
    </location>
</feature>
<evidence type="ECO:0000256" key="14">
    <source>
        <dbReference type="SAM" id="MobiDB-lite"/>
    </source>
</evidence>
<dbReference type="Ensembl" id="ENSORLT00020024472.1">
    <property type="protein sequence ID" value="ENSORLP00020016235.1"/>
    <property type="gene ID" value="ENSORLG00020017256.1"/>
</dbReference>
<dbReference type="PANTHER" id="PTHR31543">
    <property type="entry name" value="DYNEIN REGULATORY COMPLEX SUBUNIT 4"/>
    <property type="match status" value="1"/>
</dbReference>
<sequence length="533" mass="62851">MQAPKVKVKKARKGKTTSSVMEAPSINNELSKDQLWEEGLLRLQEELDRVREEKRNFQLERDKYQAAWNIAKEELEETEVRVRFKRRQTEEARERHRAEISDYQQRLKNMLAEQNNSVADLKKANVSSSLLLRNEITKREVELCREYEQLQAACRQRRFLKKASIRNLELVTHAPSLISMLDYFFMRLCTLSLILPHPHQKHQEAMMKMSRHYEHKLRDMAEIFQIRRKNLVQDKESEMRNQLSSLDTEITKRLDFMMTDYLKKLRELQLVWDKEREKEDPPFCEQSNIPLLKKKPQLGRKLLLEEKTEQEVQEKQLQEQQQQQKHSLKDLMARRRSRQTEMDKELREETVKNEFLLQACIQLEQECKDLQRREMETILEIQQKRSVEEMRLQRRLVEMSEALEKTDVKLLSVLTLTSTDQETRNDAAKRLQEIFESKQAQMDSMKETLEGDCKVRSLTKCGVVSAAKAVSTGLFDLQEYDELLQTCKDKPRASGGHNFPFKSAKAILKAAQPLPDILQATGCSTLNARKQVM</sequence>
<feature type="region of interest" description="Disordered" evidence="14">
    <location>
        <begin position="1"/>
        <end position="25"/>
    </location>
</feature>
<dbReference type="PANTHER" id="PTHR31543:SF0">
    <property type="entry name" value="DYNEIN REGULATORY COMPLEX SUBUNIT 4"/>
    <property type="match status" value="1"/>
</dbReference>
<keyword evidence="7" id="KW-0282">Flagellum</keyword>